<sequence>MCPFFETPSTLRYQRTRHTSSTMHFSKFFSALALTSAVSGAAIQNEKRAITADQMVENIQKITQLSQDLQPKASAISTDGLGFLTSSPFQPVIDGFQQIIRVAQDDIDSMSDSTQYTAANAQPVCDAFSDFVVVHQELLRILIGKSGLLESVFLGPVAAILRSLEEVVDALAFGIIDSVPSCQADATEQKRDLDTTFSKATCVYTPTGPLLGGVVC</sequence>
<evidence type="ECO:0008006" key="5">
    <source>
        <dbReference type="Google" id="ProtNLM"/>
    </source>
</evidence>
<dbReference type="Proteomes" id="UP000281468">
    <property type="component" value="Unassembled WGS sequence"/>
</dbReference>
<evidence type="ECO:0000313" key="1">
    <source>
        <dbReference type="EMBL" id="RMY51881.1"/>
    </source>
</evidence>
<dbReference type="Pfam" id="PF17615">
    <property type="entry name" value="C166"/>
    <property type="match status" value="1"/>
</dbReference>
<comment type="caution">
    <text evidence="2">The sequence shown here is derived from an EMBL/GenBank/DDBJ whole genome shotgun (WGS) entry which is preliminary data.</text>
</comment>
<accession>A0A3M7EQ61</accession>
<organism evidence="2 4">
    <name type="scientific">Hortaea werneckii</name>
    <name type="common">Black yeast</name>
    <name type="synonym">Cladosporium werneckii</name>
    <dbReference type="NCBI Taxonomy" id="91943"/>
    <lineage>
        <taxon>Eukaryota</taxon>
        <taxon>Fungi</taxon>
        <taxon>Dikarya</taxon>
        <taxon>Ascomycota</taxon>
        <taxon>Pezizomycotina</taxon>
        <taxon>Dothideomycetes</taxon>
        <taxon>Dothideomycetidae</taxon>
        <taxon>Mycosphaerellales</taxon>
        <taxon>Teratosphaeriaceae</taxon>
        <taxon>Hortaea</taxon>
    </lineage>
</organism>
<dbReference type="EMBL" id="QWIQ01000724">
    <property type="protein sequence ID" value="RMY78580.1"/>
    <property type="molecule type" value="Genomic_DNA"/>
</dbReference>
<evidence type="ECO:0000313" key="2">
    <source>
        <dbReference type="EMBL" id="RMY78580.1"/>
    </source>
</evidence>
<evidence type="ECO:0000313" key="4">
    <source>
        <dbReference type="Proteomes" id="UP000281468"/>
    </source>
</evidence>
<gene>
    <name evidence="2" type="ORF">D0862_13346</name>
    <name evidence="1" type="ORF">D0863_14446</name>
</gene>
<dbReference type="Proteomes" id="UP000269276">
    <property type="component" value="Unassembled WGS sequence"/>
</dbReference>
<dbReference type="AlphaFoldDB" id="A0A3M7EQ61"/>
<name>A0A3M7EQ61_HORWE</name>
<protein>
    <recommendedName>
        <fullName evidence="5">Cell wall galactomannoprotein</fullName>
    </recommendedName>
</protein>
<reference evidence="3 4" key="1">
    <citation type="journal article" date="2018" name="BMC Genomics">
        <title>Genomic evidence for intraspecific hybridization in a clonal and extremely halotolerant yeast.</title>
        <authorList>
            <person name="Gostincar C."/>
            <person name="Stajich J.E."/>
            <person name="Zupancic J."/>
            <person name="Zalar P."/>
            <person name="Gunde-Cimerman N."/>
        </authorList>
    </citation>
    <scope>NUCLEOTIDE SEQUENCE [LARGE SCALE GENOMIC DNA]</scope>
    <source>
        <strain evidence="2 4">EXF-171</strain>
        <strain evidence="1 3">EXF-2682</strain>
    </source>
</reference>
<evidence type="ECO:0000313" key="3">
    <source>
        <dbReference type="Proteomes" id="UP000269276"/>
    </source>
</evidence>
<dbReference type="OrthoDB" id="5089392at2759"/>
<dbReference type="VEuPathDB" id="FungiDB:BTJ68_03582"/>
<dbReference type="EMBL" id="QWIP01000937">
    <property type="protein sequence ID" value="RMY51881.1"/>
    <property type="molecule type" value="Genomic_DNA"/>
</dbReference>
<proteinExistence type="predicted"/>